<reference evidence="8" key="1">
    <citation type="submission" date="2019-04" db="EMBL/GenBank/DDBJ databases">
        <title>Sequencing of skin fungus with MAO and IRED activity.</title>
        <authorList>
            <person name="Marsaioli A.J."/>
            <person name="Bonatto J.M.C."/>
            <person name="Reis Junior O."/>
        </authorList>
    </citation>
    <scope>NUCLEOTIDE SEQUENCE</scope>
    <source>
        <strain evidence="8">30M1</strain>
    </source>
</reference>
<name>A0A9P4TLQ8_CURKU</name>
<feature type="region of interest" description="Disordered" evidence="7">
    <location>
        <begin position="568"/>
        <end position="616"/>
    </location>
</feature>
<dbReference type="InterPro" id="IPR001645">
    <property type="entry name" value="Folylpolyglutamate_synth"/>
</dbReference>
<comment type="caution">
    <text evidence="8">The sequence shown here is derived from an EMBL/GenBank/DDBJ whole genome shotgun (WGS) entry which is preliminary data.</text>
</comment>
<keyword evidence="2" id="KW-0436">Ligase</keyword>
<keyword evidence="3" id="KW-0479">Metal-binding</keyword>
<keyword evidence="5" id="KW-0067">ATP-binding</keyword>
<evidence type="ECO:0000256" key="1">
    <source>
        <dbReference type="ARBA" id="ARBA00008276"/>
    </source>
</evidence>
<evidence type="ECO:0000313" key="9">
    <source>
        <dbReference type="Proteomes" id="UP000801428"/>
    </source>
</evidence>
<dbReference type="SUPFAM" id="SSF53244">
    <property type="entry name" value="MurD-like peptide ligases, peptide-binding domain"/>
    <property type="match status" value="1"/>
</dbReference>
<dbReference type="GO" id="GO:0005739">
    <property type="term" value="C:mitochondrion"/>
    <property type="evidence" value="ECO:0007669"/>
    <property type="project" value="TreeGrafter"/>
</dbReference>
<keyword evidence="4" id="KW-0547">Nucleotide-binding</keyword>
<protein>
    <submittedName>
        <fullName evidence="8">Folylpolyglutamate synthase</fullName>
    </submittedName>
</protein>
<dbReference type="Gene3D" id="3.40.1190.10">
    <property type="entry name" value="Mur-like, catalytic domain"/>
    <property type="match status" value="1"/>
</dbReference>
<keyword evidence="6" id="KW-0460">Magnesium</keyword>
<dbReference type="OrthoDB" id="5212574at2759"/>
<comment type="similarity">
    <text evidence="1">Belongs to the folylpolyglutamate synthase family.</text>
</comment>
<dbReference type="PANTHER" id="PTHR11136:SF0">
    <property type="entry name" value="DIHYDROFOLATE SYNTHETASE-RELATED"/>
    <property type="match status" value="1"/>
</dbReference>
<dbReference type="PROSITE" id="PS01012">
    <property type="entry name" value="FOLYLPOLYGLU_SYNT_2"/>
    <property type="match status" value="1"/>
</dbReference>
<evidence type="ECO:0000256" key="7">
    <source>
        <dbReference type="SAM" id="MobiDB-lite"/>
    </source>
</evidence>
<dbReference type="Gene3D" id="3.90.190.20">
    <property type="entry name" value="Mur ligase, C-terminal domain"/>
    <property type="match status" value="1"/>
</dbReference>
<dbReference type="GO" id="GO:0005829">
    <property type="term" value="C:cytosol"/>
    <property type="evidence" value="ECO:0007669"/>
    <property type="project" value="TreeGrafter"/>
</dbReference>
<evidence type="ECO:0000256" key="5">
    <source>
        <dbReference type="ARBA" id="ARBA00022840"/>
    </source>
</evidence>
<dbReference type="InterPro" id="IPR018109">
    <property type="entry name" value="Folylpolyglutamate_synth_CS"/>
</dbReference>
<dbReference type="AlphaFoldDB" id="A0A9P4TLQ8"/>
<dbReference type="Proteomes" id="UP000801428">
    <property type="component" value="Unassembled WGS sequence"/>
</dbReference>
<dbReference type="GO" id="GO:0008841">
    <property type="term" value="F:dihydrofolate synthase activity"/>
    <property type="evidence" value="ECO:0007669"/>
    <property type="project" value="TreeGrafter"/>
</dbReference>
<dbReference type="PANTHER" id="PTHR11136">
    <property type="entry name" value="FOLYLPOLYGLUTAMATE SYNTHASE-RELATED"/>
    <property type="match status" value="1"/>
</dbReference>
<evidence type="ECO:0000256" key="4">
    <source>
        <dbReference type="ARBA" id="ARBA00022741"/>
    </source>
</evidence>
<dbReference type="SUPFAM" id="SSF53623">
    <property type="entry name" value="MurD-like peptide ligases, catalytic domain"/>
    <property type="match status" value="1"/>
</dbReference>
<evidence type="ECO:0000256" key="6">
    <source>
        <dbReference type="ARBA" id="ARBA00022842"/>
    </source>
</evidence>
<evidence type="ECO:0000256" key="2">
    <source>
        <dbReference type="ARBA" id="ARBA00022598"/>
    </source>
</evidence>
<dbReference type="GO" id="GO:0046872">
    <property type="term" value="F:metal ion binding"/>
    <property type="evidence" value="ECO:0007669"/>
    <property type="project" value="UniProtKB-KW"/>
</dbReference>
<accession>A0A9P4TLQ8</accession>
<dbReference type="InterPro" id="IPR036565">
    <property type="entry name" value="Mur-like_cat_sf"/>
</dbReference>
<keyword evidence="9" id="KW-1185">Reference proteome</keyword>
<organism evidence="8 9">
    <name type="scientific">Curvularia kusanoi</name>
    <name type="common">Cochliobolus kusanoi</name>
    <dbReference type="NCBI Taxonomy" id="90978"/>
    <lineage>
        <taxon>Eukaryota</taxon>
        <taxon>Fungi</taxon>
        <taxon>Dikarya</taxon>
        <taxon>Ascomycota</taxon>
        <taxon>Pezizomycotina</taxon>
        <taxon>Dothideomycetes</taxon>
        <taxon>Pleosporomycetidae</taxon>
        <taxon>Pleosporales</taxon>
        <taxon>Pleosporineae</taxon>
        <taxon>Pleosporaceae</taxon>
        <taxon>Curvularia</taxon>
    </lineage>
</organism>
<sequence>MARIQPGLERIAALLKGVDFPWKSIHVAGTNGKGSICNYASSMLVGRGVKVGKFTSPHLVDRWDCITINGKPINEPQFSIVERHYSKVNEKHNIGASPFEILTATAFTIFNDAKVNVGVVEVGMGGRLDSTNVLNNQAVSVISRIARDHEGFLGNTLSEIASHKAGILKPGVPYIVSPANEFNVQAVIQDYAKEIGAGDRLSLTSFGLQEKLYTLSRWQRFTSSMLPFQIENLKLAVVATMQVLDSLHGAHTTDQINKPKDLAKQAKMREIAKTLLSNASIQNPGRQEMLHLPPVFRNSSERRNQVLIDGAHNPNAAVALDTFIRQNLRLGATPRTERPDSGWPVTWVLAMTEGKDAREYLATLLKAGDKVVTTTFGPVAGMPWVKPMDPKELLEIAKSVAPQITGVHVPITGALRAVCTAKYLSNRIAPWSPIVVTGSLYLVGDLHRELRPRADKHWWTDEDPAVAADRELFLRIQAEERERVKSVLSPIPEDTGKLQDELDALNREIEHLRVEKESLSAPERLEHEDQQFAELYATPEQVAAHLARAEAAKRALARHEESVAAAAQRAAIKAEEKHARQERIVERKEHKREKRIQEREQKLRVTGSGRTGRRTP</sequence>
<dbReference type="NCBIfam" id="TIGR01499">
    <property type="entry name" value="folC"/>
    <property type="match status" value="1"/>
</dbReference>
<dbReference type="InterPro" id="IPR036615">
    <property type="entry name" value="Mur_ligase_C_dom_sf"/>
</dbReference>
<dbReference type="GO" id="GO:0004326">
    <property type="term" value="F:tetrahydrofolylpolyglutamate synthase activity"/>
    <property type="evidence" value="ECO:0007669"/>
    <property type="project" value="InterPro"/>
</dbReference>
<dbReference type="EMBL" id="SWKU01000004">
    <property type="protein sequence ID" value="KAF3007921.1"/>
    <property type="molecule type" value="Genomic_DNA"/>
</dbReference>
<dbReference type="GO" id="GO:0005524">
    <property type="term" value="F:ATP binding"/>
    <property type="evidence" value="ECO:0007669"/>
    <property type="project" value="UniProtKB-KW"/>
</dbReference>
<evidence type="ECO:0000313" key="8">
    <source>
        <dbReference type="EMBL" id="KAF3007921.1"/>
    </source>
</evidence>
<evidence type="ECO:0000256" key="3">
    <source>
        <dbReference type="ARBA" id="ARBA00022723"/>
    </source>
</evidence>
<gene>
    <name evidence="8" type="primary">FOL3</name>
    <name evidence="8" type="ORF">E8E13_011162</name>
</gene>
<feature type="compositionally biased region" description="Basic and acidic residues" evidence="7">
    <location>
        <begin position="572"/>
        <end position="588"/>
    </location>
</feature>
<proteinExistence type="inferred from homology"/>